<dbReference type="SFLD" id="SFLDF00027">
    <property type="entry name" value="p-type_atpase"/>
    <property type="match status" value="1"/>
</dbReference>
<evidence type="ECO:0000256" key="11">
    <source>
        <dbReference type="RuleBase" id="RU362081"/>
    </source>
</evidence>
<dbReference type="InterPro" id="IPR008250">
    <property type="entry name" value="ATPase_P-typ_transduc_dom_A_sf"/>
</dbReference>
<feature type="transmembrane region" description="Helical" evidence="11">
    <location>
        <begin position="230"/>
        <end position="249"/>
    </location>
</feature>
<evidence type="ECO:0000256" key="1">
    <source>
        <dbReference type="ARBA" id="ARBA00004141"/>
    </source>
</evidence>
<feature type="transmembrane region" description="Helical" evidence="11">
    <location>
        <begin position="69"/>
        <end position="96"/>
    </location>
</feature>
<evidence type="ECO:0000256" key="2">
    <source>
        <dbReference type="ARBA" id="ARBA00006024"/>
    </source>
</evidence>
<evidence type="ECO:0000256" key="8">
    <source>
        <dbReference type="ARBA" id="ARBA00023136"/>
    </source>
</evidence>
<feature type="transmembrane region" description="Helical" evidence="11">
    <location>
        <begin position="255"/>
        <end position="280"/>
    </location>
</feature>
<dbReference type="InterPro" id="IPR027256">
    <property type="entry name" value="P-typ_ATPase_IB"/>
</dbReference>
<dbReference type="InterPro" id="IPR059000">
    <property type="entry name" value="ATPase_P-type_domA"/>
</dbReference>
<keyword evidence="11" id="KW-0067">ATP-binding</keyword>
<dbReference type="Pfam" id="PF00122">
    <property type="entry name" value="E1-E2_ATPase"/>
    <property type="match status" value="1"/>
</dbReference>
<feature type="domain" description="P-type ATPase A" evidence="12">
    <location>
        <begin position="114"/>
        <end position="214"/>
    </location>
</feature>
<evidence type="ECO:0000256" key="4">
    <source>
        <dbReference type="ARBA" id="ARBA00022692"/>
    </source>
</evidence>
<evidence type="ECO:0000259" key="12">
    <source>
        <dbReference type="Pfam" id="PF00122"/>
    </source>
</evidence>
<dbReference type="PRINTS" id="PR00119">
    <property type="entry name" value="CATATPASE"/>
</dbReference>
<dbReference type="InterPro" id="IPR023214">
    <property type="entry name" value="HAD_sf"/>
</dbReference>
<keyword evidence="6" id="KW-1278">Translocase</keyword>
<dbReference type="EMBL" id="JAFREL020000003">
    <property type="protein sequence ID" value="MEO1771555.1"/>
    <property type="molecule type" value="Genomic_DNA"/>
</dbReference>
<keyword evidence="14" id="KW-1185">Reference proteome</keyword>
<name>A0ABV0ESF6_9ENTE</name>
<comment type="similarity">
    <text evidence="2 11">Belongs to the cation transport ATPase (P-type) (TC 3.A.3) family. Type IB subfamily.</text>
</comment>
<dbReference type="InterPro" id="IPR001757">
    <property type="entry name" value="P_typ_ATPase"/>
</dbReference>
<evidence type="ECO:0000256" key="3">
    <source>
        <dbReference type="ARBA" id="ARBA00022539"/>
    </source>
</evidence>
<dbReference type="Gene3D" id="3.40.50.1000">
    <property type="entry name" value="HAD superfamily/HAD-like"/>
    <property type="match status" value="1"/>
</dbReference>
<evidence type="ECO:0000256" key="9">
    <source>
        <dbReference type="ARBA" id="ARBA00039103"/>
    </source>
</evidence>
<dbReference type="NCBIfam" id="TIGR01494">
    <property type="entry name" value="ATPase_P-type"/>
    <property type="match status" value="1"/>
</dbReference>
<feature type="transmembrane region" description="Helical" evidence="11">
    <location>
        <begin position="12"/>
        <end position="31"/>
    </location>
</feature>
<dbReference type="PROSITE" id="PS00154">
    <property type="entry name" value="ATPASE_E1_E2"/>
    <property type="match status" value="1"/>
</dbReference>
<dbReference type="EC" id="7.2.2.21" evidence="9"/>
<feature type="transmembrane region" description="Helical" evidence="11">
    <location>
        <begin position="565"/>
        <end position="584"/>
    </location>
</feature>
<comment type="subcellular location">
    <subcellularLocation>
        <location evidence="11">Cell membrane</location>
    </subcellularLocation>
    <subcellularLocation>
        <location evidence="1">Membrane</location>
        <topology evidence="1">Multi-pass membrane protein</topology>
    </subcellularLocation>
</comment>
<keyword evidence="11" id="KW-0547">Nucleotide-binding</keyword>
<comment type="caution">
    <text evidence="13">The sequence shown here is derived from an EMBL/GenBank/DDBJ whole genome shotgun (WGS) entry which is preliminary data.</text>
</comment>
<comment type="catalytic activity">
    <reaction evidence="10">
        <text>Cd(2+)(in) + ATP + H2O = Cd(2+)(out) + ADP + phosphate + H(+)</text>
        <dbReference type="Rhea" id="RHEA:12132"/>
        <dbReference type="ChEBI" id="CHEBI:15377"/>
        <dbReference type="ChEBI" id="CHEBI:15378"/>
        <dbReference type="ChEBI" id="CHEBI:30616"/>
        <dbReference type="ChEBI" id="CHEBI:43474"/>
        <dbReference type="ChEBI" id="CHEBI:48775"/>
        <dbReference type="ChEBI" id="CHEBI:456216"/>
        <dbReference type="EC" id="7.2.2.21"/>
    </reaction>
</comment>
<dbReference type="NCBIfam" id="TIGR01511">
    <property type="entry name" value="ATPase-IB1_Cu"/>
    <property type="match status" value="1"/>
</dbReference>
<dbReference type="SFLD" id="SFLDG00002">
    <property type="entry name" value="C1.7:_P-type_atpase_like"/>
    <property type="match status" value="1"/>
</dbReference>
<protein>
    <recommendedName>
        <fullName evidence="9">Cd(2+)-exporting ATPase</fullName>
        <ecNumber evidence="9">7.2.2.21</ecNumber>
    </recommendedName>
</protein>
<dbReference type="Gene3D" id="2.70.150.10">
    <property type="entry name" value="Calcium-transporting ATPase, cytoplasmic transduction domain A"/>
    <property type="match status" value="1"/>
</dbReference>
<dbReference type="Gene3D" id="3.40.1110.10">
    <property type="entry name" value="Calcium-transporting ATPase, cytoplasmic domain N"/>
    <property type="match status" value="1"/>
</dbReference>
<evidence type="ECO:0000313" key="13">
    <source>
        <dbReference type="EMBL" id="MEO1771555.1"/>
    </source>
</evidence>
<keyword evidence="3" id="KW-0104">Cadmium</keyword>
<evidence type="ECO:0000256" key="5">
    <source>
        <dbReference type="ARBA" id="ARBA00022723"/>
    </source>
</evidence>
<keyword evidence="7 11" id="KW-1133">Transmembrane helix</keyword>
<feature type="transmembrane region" description="Helical" evidence="11">
    <location>
        <begin position="38"/>
        <end position="57"/>
    </location>
</feature>
<dbReference type="RefSeq" id="WP_207703710.1">
    <property type="nucleotide sequence ID" value="NZ_JAFREL020000003.1"/>
</dbReference>
<sequence length="624" mass="67505">MKKLLDKYLTLSLIVFSILALIIGFLFPELFPFNASWIAVILCGVPIIKGAVVGLITEFDIKADVLVSIALIASVIIGEVFAAAEIAVIMTLGAYLEELTVDKAQAGIEKLITLSPRTARKITGNGEKIIPLEQVRKNDTLRVIAGETIPVDGVIMNGQSSINQSLLTGEAIPVDKIRGDEVYSGTINQYGTFEMKVEKEEKDSSLQKMIRLVESADAESAPIVRTADKWATWIVVASLSTAIITWLITKDILRAVTILVVFCPCALVLATPTAIIAAIGNATKHGVLIKSGEGLEKLARVERIMFDKTGTITYGQPEVMDFISLSETHTKEEVLEIAAIVEYHSEHPLGKAIVSTVNIQELPISDVENLEVIPGKGLQAIYKDSVIQLGNTKLLTENKTMISKNSQIEEWLKSKHTVIFIQQDQEVIGAIALTDTVRPESVQIIQEISQQNAQPILLTGDNQFIAEEVAKQTGIKEVHADCLPEDKLRVIRNLQNNCFTVAMIGDGINDAPALKLADIGIAMGKNGSDIAIDAADIVLMQDELKELPYLISLAKKTLKTIQINILLAMGLNAVAVVLAAVGILGPIAGALVHNIGSVAVIIHSALLLKYSAEKNLTSFSVEYE</sequence>
<evidence type="ECO:0000256" key="7">
    <source>
        <dbReference type="ARBA" id="ARBA00022989"/>
    </source>
</evidence>
<dbReference type="SUPFAM" id="SSF81653">
    <property type="entry name" value="Calcium ATPase, transduction domain A"/>
    <property type="match status" value="1"/>
</dbReference>
<accession>A0ABV0ESF6</accession>
<dbReference type="InterPro" id="IPR036412">
    <property type="entry name" value="HAD-like_sf"/>
</dbReference>
<dbReference type="SFLD" id="SFLDS00003">
    <property type="entry name" value="Haloacid_Dehalogenase"/>
    <property type="match status" value="1"/>
</dbReference>
<gene>
    <name evidence="13" type="ORF">JZO67_003536</name>
</gene>
<proteinExistence type="inferred from homology"/>
<feature type="transmembrane region" description="Helical" evidence="11">
    <location>
        <begin position="590"/>
        <end position="608"/>
    </location>
</feature>
<reference evidence="13 14" key="1">
    <citation type="submission" date="2021-03" db="EMBL/GenBank/DDBJ databases">
        <authorList>
            <person name="Gilmore M.S."/>
            <person name="Schwartzman J."/>
            <person name="Van Tyne D."/>
            <person name="Martin M."/>
            <person name="Earl A.M."/>
            <person name="Manson A.L."/>
            <person name="Straub T."/>
            <person name="Salamzade R."/>
            <person name="Saavedra J."/>
            <person name="Lebreton F."/>
            <person name="Prichula J."/>
            <person name="Schaufler K."/>
            <person name="Gaca A."/>
            <person name="Sgardioli B."/>
            <person name="Wagenaar J."/>
            <person name="Strong T."/>
        </authorList>
    </citation>
    <scope>NUCLEOTIDE SEQUENCE [LARGE SCALE GENOMIC DNA]</scope>
    <source>
        <strain evidence="13 14">665A</strain>
    </source>
</reference>
<dbReference type="InterPro" id="IPR051014">
    <property type="entry name" value="Cation_Transport_ATPase_IB"/>
</dbReference>
<evidence type="ECO:0000256" key="10">
    <source>
        <dbReference type="ARBA" id="ARBA00049338"/>
    </source>
</evidence>
<keyword evidence="11" id="KW-1003">Cell membrane</keyword>
<dbReference type="InterPro" id="IPR044492">
    <property type="entry name" value="P_typ_ATPase_HD_dom"/>
</dbReference>
<dbReference type="CDD" id="cd02079">
    <property type="entry name" value="P-type_ATPase_HM"/>
    <property type="match status" value="1"/>
</dbReference>
<dbReference type="PANTHER" id="PTHR48085">
    <property type="entry name" value="CADMIUM/ZINC-TRANSPORTING ATPASE HMA2-RELATED"/>
    <property type="match status" value="1"/>
</dbReference>
<keyword evidence="8 11" id="KW-0472">Membrane</keyword>
<dbReference type="PRINTS" id="PR00120">
    <property type="entry name" value="HATPASE"/>
</dbReference>
<dbReference type="InterPro" id="IPR023298">
    <property type="entry name" value="ATPase_P-typ_TM_dom_sf"/>
</dbReference>
<organism evidence="13 14">
    <name type="scientific">Candidatus Enterococcus ferrettii</name>
    <dbReference type="NCBI Taxonomy" id="2815324"/>
    <lineage>
        <taxon>Bacteria</taxon>
        <taxon>Bacillati</taxon>
        <taxon>Bacillota</taxon>
        <taxon>Bacilli</taxon>
        <taxon>Lactobacillales</taxon>
        <taxon>Enterococcaceae</taxon>
        <taxon>Enterococcus</taxon>
    </lineage>
</organism>
<dbReference type="Pfam" id="PF00702">
    <property type="entry name" value="Hydrolase"/>
    <property type="match status" value="1"/>
</dbReference>
<dbReference type="NCBIfam" id="TIGR01525">
    <property type="entry name" value="ATPase-IB_hvy"/>
    <property type="match status" value="1"/>
</dbReference>
<dbReference type="PANTHER" id="PTHR48085:SF5">
    <property type="entry name" value="CADMIUM_ZINC-TRANSPORTING ATPASE HMA4-RELATED"/>
    <property type="match status" value="1"/>
</dbReference>
<dbReference type="Proteomes" id="UP000664357">
    <property type="component" value="Unassembled WGS sequence"/>
</dbReference>
<reference evidence="13 14" key="2">
    <citation type="submission" date="2024-02" db="EMBL/GenBank/DDBJ databases">
        <title>The Genome Sequence of Enterococcus sp. DIV0159.</title>
        <authorList>
            <person name="Earl A."/>
            <person name="Manson A."/>
            <person name="Gilmore M."/>
            <person name="Sanders J."/>
            <person name="Shea T."/>
            <person name="Howe W."/>
            <person name="Livny J."/>
            <person name="Cuomo C."/>
            <person name="Neafsey D."/>
            <person name="Birren B."/>
        </authorList>
    </citation>
    <scope>NUCLEOTIDE SEQUENCE [LARGE SCALE GENOMIC DNA]</scope>
    <source>
        <strain evidence="13 14">665A</strain>
    </source>
</reference>
<dbReference type="SUPFAM" id="SSF81665">
    <property type="entry name" value="Calcium ATPase, transmembrane domain M"/>
    <property type="match status" value="1"/>
</dbReference>
<dbReference type="InterPro" id="IPR023299">
    <property type="entry name" value="ATPase_P-typ_cyto_dom_N"/>
</dbReference>
<evidence type="ECO:0000256" key="6">
    <source>
        <dbReference type="ARBA" id="ARBA00022967"/>
    </source>
</evidence>
<dbReference type="SUPFAM" id="SSF56784">
    <property type="entry name" value="HAD-like"/>
    <property type="match status" value="1"/>
</dbReference>
<keyword evidence="4 11" id="KW-0812">Transmembrane</keyword>
<evidence type="ECO:0000313" key="14">
    <source>
        <dbReference type="Proteomes" id="UP000664357"/>
    </source>
</evidence>
<keyword evidence="5 11" id="KW-0479">Metal-binding</keyword>
<dbReference type="InterPro" id="IPR018303">
    <property type="entry name" value="ATPase_P-typ_P_site"/>
</dbReference>